<dbReference type="SMART" id="SM00355">
    <property type="entry name" value="ZnF_C2H2"/>
    <property type="match status" value="6"/>
</dbReference>
<dbReference type="Pfam" id="PF13912">
    <property type="entry name" value="zf-C2H2_6"/>
    <property type="match status" value="1"/>
</dbReference>
<dbReference type="InterPro" id="IPR036236">
    <property type="entry name" value="Znf_C2H2_sf"/>
</dbReference>
<evidence type="ECO:0000259" key="7">
    <source>
        <dbReference type="PROSITE" id="PS50157"/>
    </source>
</evidence>
<keyword evidence="9" id="KW-1185">Reference proteome</keyword>
<reference evidence="8" key="1">
    <citation type="submission" date="2019-05" db="EMBL/GenBank/DDBJ databases">
        <title>Annotation for the trematode Paragonimus heterotremus.</title>
        <authorList>
            <person name="Choi Y.-J."/>
        </authorList>
    </citation>
    <scope>NUCLEOTIDE SEQUENCE</scope>
    <source>
        <strain evidence="8">LC</strain>
    </source>
</reference>
<accession>A0A8J4WLR5</accession>
<dbReference type="FunFam" id="3.30.160.60:FF:000159">
    <property type="entry name" value="Mds1 and evi1 complex locus protein"/>
    <property type="match status" value="1"/>
</dbReference>
<keyword evidence="1" id="KW-0479">Metal-binding</keyword>
<dbReference type="FunFam" id="3.30.160.60:FF:000112">
    <property type="entry name" value="Mds1 and evi1 complex locus protein"/>
    <property type="match status" value="1"/>
</dbReference>
<dbReference type="GO" id="GO:0001228">
    <property type="term" value="F:DNA-binding transcription activator activity, RNA polymerase II-specific"/>
    <property type="evidence" value="ECO:0007669"/>
    <property type="project" value="TreeGrafter"/>
</dbReference>
<feature type="domain" description="C2H2-type" evidence="7">
    <location>
        <begin position="659"/>
        <end position="687"/>
    </location>
</feature>
<dbReference type="GO" id="GO:0005634">
    <property type="term" value="C:nucleus"/>
    <property type="evidence" value="ECO:0007669"/>
    <property type="project" value="TreeGrafter"/>
</dbReference>
<proteinExistence type="predicted"/>
<keyword evidence="5" id="KW-0539">Nucleus</keyword>
<dbReference type="EMBL" id="LUCH01000255">
    <property type="protein sequence ID" value="KAF5405654.1"/>
    <property type="molecule type" value="Genomic_DNA"/>
</dbReference>
<dbReference type="PANTHER" id="PTHR24393:SF136">
    <property type="entry name" value="LD28458P-RELATED"/>
    <property type="match status" value="1"/>
</dbReference>
<feature type="domain" description="C2H2-type" evidence="7">
    <location>
        <begin position="183"/>
        <end position="210"/>
    </location>
</feature>
<dbReference type="InterPro" id="IPR013087">
    <property type="entry name" value="Znf_C2H2_type"/>
</dbReference>
<evidence type="ECO:0000256" key="2">
    <source>
        <dbReference type="ARBA" id="ARBA00022737"/>
    </source>
</evidence>
<dbReference type="Proteomes" id="UP000748531">
    <property type="component" value="Unassembled WGS sequence"/>
</dbReference>
<evidence type="ECO:0000256" key="1">
    <source>
        <dbReference type="ARBA" id="ARBA00022723"/>
    </source>
</evidence>
<keyword evidence="2" id="KW-0677">Repeat</keyword>
<evidence type="ECO:0000256" key="4">
    <source>
        <dbReference type="ARBA" id="ARBA00022833"/>
    </source>
</evidence>
<dbReference type="FunFam" id="3.30.160.60:FF:000446">
    <property type="entry name" value="Zinc finger protein"/>
    <property type="match status" value="1"/>
</dbReference>
<dbReference type="Pfam" id="PF00096">
    <property type="entry name" value="zf-C2H2"/>
    <property type="match status" value="3"/>
</dbReference>
<keyword evidence="3 6" id="KW-0863">Zinc-finger</keyword>
<keyword evidence="4" id="KW-0862">Zinc</keyword>
<dbReference type="Gene3D" id="3.30.160.60">
    <property type="entry name" value="Classic Zinc Finger"/>
    <property type="match status" value="5"/>
</dbReference>
<evidence type="ECO:0000313" key="8">
    <source>
        <dbReference type="EMBL" id="KAF5405654.1"/>
    </source>
</evidence>
<dbReference type="PANTHER" id="PTHR24393">
    <property type="entry name" value="ZINC FINGER PROTEIN"/>
    <property type="match status" value="1"/>
</dbReference>
<dbReference type="GO" id="GO:0000978">
    <property type="term" value="F:RNA polymerase II cis-regulatory region sequence-specific DNA binding"/>
    <property type="evidence" value="ECO:0007669"/>
    <property type="project" value="TreeGrafter"/>
</dbReference>
<protein>
    <recommendedName>
        <fullName evidence="7">C2H2-type domain-containing protein</fullName>
    </recommendedName>
</protein>
<dbReference type="OrthoDB" id="3437960at2759"/>
<dbReference type="GO" id="GO:0008270">
    <property type="term" value="F:zinc ion binding"/>
    <property type="evidence" value="ECO:0007669"/>
    <property type="project" value="UniProtKB-KW"/>
</dbReference>
<name>A0A8J4WLR5_9TREM</name>
<organism evidence="8 9">
    <name type="scientific">Paragonimus heterotremus</name>
    <dbReference type="NCBI Taxonomy" id="100268"/>
    <lineage>
        <taxon>Eukaryota</taxon>
        <taxon>Metazoa</taxon>
        <taxon>Spiralia</taxon>
        <taxon>Lophotrochozoa</taxon>
        <taxon>Platyhelminthes</taxon>
        <taxon>Trematoda</taxon>
        <taxon>Digenea</taxon>
        <taxon>Plagiorchiida</taxon>
        <taxon>Troglotremata</taxon>
        <taxon>Troglotrematidae</taxon>
        <taxon>Paragonimus</taxon>
    </lineage>
</organism>
<feature type="domain" description="C2H2-type" evidence="7">
    <location>
        <begin position="211"/>
        <end position="238"/>
    </location>
</feature>
<evidence type="ECO:0000313" key="9">
    <source>
        <dbReference type="Proteomes" id="UP000748531"/>
    </source>
</evidence>
<dbReference type="SUPFAM" id="SSF57667">
    <property type="entry name" value="beta-beta-alpha zinc fingers"/>
    <property type="match status" value="4"/>
</dbReference>
<dbReference type="PROSITE" id="PS00028">
    <property type="entry name" value="ZINC_FINGER_C2H2_1"/>
    <property type="match status" value="4"/>
</dbReference>
<feature type="domain" description="C2H2-type" evidence="7">
    <location>
        <begin position="688"/>
        <end position="715"/>
    </location>
</feature>
<feature type="domain" description="C2H2-type" evidence="7">
    <location>
        <begin position="631"/>
        <end position="658"/>
    </location>
</feature>
<sequence length="774" mass="88339">MAPVSPNAGSRRASKSDFHPRVQQYDWSLPALCCSDLRVAGPELSHRFVDQADQECFVSNSPASRENDHEDFGLDLTSKLSPVNCCQSKEPPLRAIARACGLDREFGYRRAATPRKLVSEHSNYTTTGFYEWPSNAATVYRTHSLKNVRRHACSICQKLYPSLLALSRHSLQHQQPSQNRKLHTCPLCQKSFQIEAGLKQHMHIHSTFKPYVCSHCNKAYTQYSNLCRHIRLQPECRRQTRLSTTIFQRAALKQRYISRKLTMNDRLVPESLGGSIHWAHESSPIHAASNFINSPNDLGEALDLSLPKCRPEKVVTSESTSSLQQFSFAPMNSLFRPTNASTHLQAYQESFNFPTEFSTFFPVYRPAWFFSAAIASMLTDGTVIPQHPLERAHTFMENLGKQEKVGPFPDLSTIQMQSSIRNGQLVTPFHNLAAMFNGTLKQLQNQMKPLKSSQIYFDNCEGDPYRKLDGLEKIQQILDKQDFIKMDEDDRGIEGMDDCRENTIVSTKHVNKIDKVEDDQPQDLAIRQCTPVYSWSASEDRQSPISAAIGRTNPSDLVSPKPDLILGLVPDPFENSTEPYPMMAYSQTENQSTPKLCQQLRRRHSKCVRFSYPPTTTTKLRDSTDLTQCRYQCPYCVKSFPRSANLNRHLRTHTGEQPYLCVFCKRGFSISSNMQRHVRNIHQRERPFLCNLCPRAFAQRTNLDRHMRYHWSTETLKPPNCSTARRNDVNTILLQPRSNGVTVHLEPQLQTTSNKYNDQSPTDHTVSAILCTVD</sequence>
<comment type="caution">
    <text evidence="8">The sequence shown here is derived from an EMBL/GenBank/DDBJ whole genome shotgun (WGS) entry which is preliminary data.</text>
</comment>
<gene>
    <name evidence="8" type="ORF">PHET_00869</name>
</gene>
<evidence type="ECO:0000256" key="5">
    <source>
        <dbReference type="ARBA" id="ARBA00023242"/>
    </source>
</evidence>
<dbReference type="PROSITE" id="PS50157">
    <property type="entry name" value="ZINC_FINGER_C2H2_2"/>
    <property type="match status" value="5"/>
</dbReference>
<dbReference type="AlphaFoldDB" id="A0A8J4WLR5"/>
<evidence type="ECO:0000256" key="6">
    <source>
        <dbReference type="PROSITE-ProRule" id="PRU00042"/>
    </source>
</evidence>
<evidence type="ECO:0000256" key="3">
    <source>
        <dbReference type="ARBA" id="ARBA00022771"/>
    </source>
</evidence>